<accession>A0A2T4YXB9</accession>
<keyword evidence="2" id="KW-1185">Reference proteome</keyword>
<evidence type="ECO:0000313" key="2">
    <source>
        <dbReference type="Proteomes" id="UP000241808"/>
    </source>
</evidence>
<dbReference type="OrthoDB" id="8410834at2"/>
<dbReference type="Proteomes" id="UP000241808">
    <property type="component" value="Unassembled WGS sequence"/>
</dbReference>
<organism evidence="1 2">
    <name type="scientific">Phreatobacter oligotrophus</name>
    <dbReference type="NCBI Taxonomy" id="1122261"/>
    <lineage>
        <taxon>Bacteria</taxon>
        <taxon>Pseudomonadati</taxon>
        <taxon>Pseudomonadota</taxon>
        <taxon>Alphaproteobacteria</taxon>
        <taxon>Hyphomicrobiales</taxon>
        <taxon>Phreatobacteraceae</taxon>
        <taxon>Phreatobacter</taxon>
    </lineage>
</organism>
<gene>
    <name evidence="1" type="ORF">C8P69_11425</name>
</gene>
<sequence>MARLKHVWSFATSSLFDQLTQKRELPHPTSRTFNGVSWVEAFLRLEKPSPRDKDLLDAALFFGQEISSFRRAVEDKIFPNLSRSSAIILTLALANRNFNVVKQKASDALRKHEGIAHLNTLSKIPIKTGFDGNELDVDSLITSLVDSIPNYLERAFRRDETPHCALRLNTSGIVTDFFVLSIERTLRDFWHQVLWDEWYIDDNQKEICLTPRNSELAVIWEAGLWRQESILTQTNVLDSVETRERLRSGQRIPPAVPKTITGIGGNSKSNRRFRIGDVSGASKSQRLHQAEINILSNSYLAPFLDESLKSADANLSCRLLQNVWCILRDACEILLRKNPKWELSYDAAASWSLNTDKRDLIRAISECLSEKDTVIAACIDFLSADSNISHLFSRGVWAFPIVPVGDDRLCIAFAPISSGSVIRRVEGWLAKAGFSDEAADVRRGLQFEASFRKTICELIAGNKYLTSTRCVENSVTIGGEQIDFLCKIDRRLIIGEIKCLIQPTEPMERYNYRRKLQKASDQVHRKTLILKQNWEKIARIFDIEPSTLSQFEITEIVIINNCLGTGLRFDNVIVTDDNIMKIFFGSPDYVSGLKFDLIKNQIETRSEMLYKNDAEASKSFEKIANRPVLLKNLIENTQWKRGKFPRSNGEKFQFMHCVLSETFATDDAVRFGEA</sequence>
<evidence type="ECO:0000313" key="1">
    <source>
        <dbReference type="EMBL" id="PTM50438.1"/>
    </source>
</evidence>
<name>A0A2T4YXB9_9HYPH</name>
<proteinExistence type="predicted"/>
<dbReference type="AlphaFoldDB" id="A0A2T4YXB9"/>
<comment type="caution">
    <text evidence="1">The sequence shown here is derived from an EMBL/GenBank/DDBJ whole genome shotgun (WGS) entry which is preliminary data.</text>
</comment>
<reference evidence="1 2" key="1">
    <citation type="submission" date="2018-04" db="EMBL/GenBank/DDBJ databases">
        <title>Genomic Encyclopedia of Archaeal and Bacterial Type Strains, Phase II (KMG-II): from individual species to whole genera.</title>
        <authorList>
            <person name="Goeker M."/>
        </authorList>
    </citation>
    <scope>NUCLEOTIDE SEQUENCE [LARGE SCALE GENOMIC DNA]</scope>
    <source>
        <strain evidence="1 2">DSM 25521</strain>
    </source>
</reference>
<dbReference type="EMBL" id="PZZL01000014">
    <property type="protein sequence ID" value="PTM50438.1"/>
    <property type="molecule type" value="Genomic_DNA"/>
</dbReference>
<protein>
    <submittedName>
        <fullName evidence="1">Uncharacterized protein</fullName>
    </submittedName>
</protein>